<evidence type="ECO:0000313" key="11">
    <source>
        <dbReference type="Proteomes" id="UP000244855"/>
    </source>
</evidence>
<proteinExistence type="inferred from homology"/>
<dbReference type="OrthoDB" id="1470350at2759"/>
<dbReference type="SUPFAM" id="SSF48264">
    <property type="entry name" value="Cytochrome P450"/>
    <property type="match status" value="1"/>
</dbReference>
<protein>
    <submittedName>
        <fullName evidence="10">Cytochrome P450 ClCP1</fullName>
    </submittedName>
</protein>
<comment type="similarity">
    <text evidence="2 9">Belongs to the cytochrome P450 family.</text>
</comment>
<keyword evidence="4 8" id="KW-0479">Metal-binding</keyword>
<dbReference type="PANTHER" id="PTHR24305">
    <property type="entry name" value="CYTOCHROME P450"/>
    <property type="match status" value="1"/>
</dbReference>
<keyword evidence="6 8" id="KW-0408">Iron</keyword>
<evidence type="ECO:0000256" key="1">
    <source>
        <dbReference type="ARBA" id="ARBA00001971"/>
    </source>
</evidence>
<dbReference type="GO" id="GO:0004497">
    <property type="term" value="F:monooxygenase activity"/>
    <property type="evidence" value="ECO:0007669"/>
    <property type="project" value="UniProtKB-KW"/>
</dbReference>
<dbReference type="InterPro" id="IPR050121">
    <property type="entry name" value="Cytochrome_P450_monoxygenase"/>
</dbReference>
<evidence type="ECO:0000313" key="10">
    <source>
        <dbReference type="EMBL" id="PVH94810.1"/>
    </source>
</evidence>
<keyword evidence="3 8" id="KW-0349">Heme</keyword>
<dbReference type="InterPro" id="IPR017972">
    <property type="entry name" value="Cyt_P450_CS"/>
</dbReference>
<feature type="binding site" description="axial binding residue" evidence="8">
    <location>
        <position position="432"/>
    </location>
    <ligand>
        <name>heme</name>
        <dbReference type="ChEBI" id="CHEBI:30413"/>
    </ligand>
    <ligandPart>
        <name>Fe</name>
        <dbReference type="ChEBI" id="CHEBI:18248"/>
    </ligandPart>
</feature>
<keyword evidence="5 9" id="KW-0560">Oxidoreductase</keyword>
<evidence type="ECO:0000256" key="4">
    <source>
        <dbReference type="ARBA" id="ARBA00022723"/>
    </source>
</evidence>
<evidence type="ECO:0000256" key="6">
    <source>
        <dbReference type="ARBA" id="ARBA00023004"/>
    </source>
</evidence>
<dbReference type="STRING" id="97972.A0A2V1D9N3"/>
<evidence type="ECO:0000256" key="3">
    <source>
        <dbReference type="ARBA" id="ARBA00022617"/>
    </source>
</evidence>
<dbReference type="AlphaFoldDB" id="A0A2V1D9N3"/>
<dbReference type="CDD" id="cd11058">
    <property type="entry name" value="CYP60B-like"/>
    <property type="match status" value="1"/>
</dbReference>
<gene>
    <name evidence="10" type="ORF">DM02DRAFT_692300</name>
</gene>
<dbReference type="PRINTS" id="PR00385">
    <property type="entry name" value="P450"/>
</dbReference>
<accession>A0A2V1D9N3</accession>
<dbReference type="PROSITE" id="PS00086">
    <property type="entry name" value="CYTOCHROME_P450"/>
    <property type="match status" value="1"/>
</dbReference>
<dbReference type="Proteomes" id="UP000244855">
    <property type="component" value="Unassembled WGS sequence"/>
</dbReference>
<reference evidence="10 11" key="1">
    <citation type="journal article" date="2018" name="Sci. Rep.">
        <title>Comparative genomics provides insights into the lifestyle and reveals functional heterogeneity of dark septate endophytic fungi.</title>
        <authorList>
            <person name="Knapp D.G."/>
            <person name="Nemeth J.B."/>
            <person name="Barry K."/>
            <person name="Hainaut M."/>
            <person name="Henrissat B."/>
            <person name="Johnson J."/>
            <person name="Kuo A."/>
            <person name="Lim J.H.P."/>
            <person name="Lipzen A."/>
            <person name="Nolan M."/>
            <person name="Ohm R.A."/>
            <person name="Tamas L."/>
            <person name="Grigoriev I.V."/>
            <person name="Spatafora J.W."/>
            <person name="Nagy L.G."/>
            <person name="Kovacs G.M."/>
        </authorList>
    </citation>
    <scope>NUCLEOTIDE SEQUENCE [LARGE SCALE GENOMIC DNA]</scope>
    <source>
        <strain evidence="10 11">DSE2036</strain>
    </source>
</reference>
<dbReference type="PRINTS" id="PR00463">
    <property type="entry name" value="EP450I"/>
</dbReference>
<dbReference type="Gene3D" id="1.10.630.10">
    <property type="entry name" value="Cytochrome P450"/>
    <property type="match status" value="1"/>
</dbReference>
<dbReference type="Pfam" id="PF00067">
    <property type="entry name" value="p450"/>
    <property type="match status" value="1"/>
</dbReference>
<dbReference type="GO" id="GO:0005506">
    <property type="term" value="F:iron ion binding"/>
    <property type="evidence" value="ECO:0007669"/>
    <property type="project" value="InterPro"/>
</dbReference>
<keyword evidence="7 9" id="KW-0503">Monooxygenase</keyword>
<evidence type="ECO:0000256" key="7">
    <source>
        <dbReference type="ARBA" id="ARBA00023033"/>
    </source>
</evidence>
<dbReference type="EMBL" id="KZ805519">
    <property type="protein sequence ID" value="PVH94810.1"/>
    <property type="molecule type" value="Genomic_DNA"/>
</dbReference>
<dbReference type="InterPro" id="IPR001128">
    <property type="entry name" value="Cyt_P450"/>
</dbReference>
<evidence type="ECO:0000256" key="2">
    <source>
        <dbReference type="ARBA" id="ARBA00010617"/>
    </source>
</evidence>
<evidence type="ECO:0000256" key="5">
    <source>
        <dbReference type="ARBA" id="ARBA00023002"/>
    </source>
</evidence>
<dbReference type="GO" id="GO:0020037">
    <property type="term" value="F:heme binding"/>
    <property type="evidence" value="ECO:0007669"/>
    <property type="project" value="InterPro"/>
</dbReference>
<dbReference type="InterPro" id="IPR002401">
    <property type="entry name" value="Cyt_P450_E_grp-I"/>
</dbReference>
<dbReference type="PANTHER" id="PTHR24305:SF29">
    <property type="entry name" value="BENZOATE-PARA-HYDROXYLASE"/>
    <property type="match status" value="1"/>
</dbReference>
<evidence type="ECO:0000256" key="9">
    <source>
        <dbReference type="RuleBase" id="RU000461"/>
    </source>
</evidence>
<organism evidence="10 11">
    <name type="scientific">Periconia macrospinosa</name>
    <dbReference type="NCBI Taxonomy" id="97972"/>
    <lineage>
        <taxon>Eukaryota</taxon>
        <taxon>Fungi</taxon>
        <taxon>Dikarya</taxon>
        <taxon>Ascomycota</taxon>
        <taxon>Pezizomycotina</taxon>
        <taxon>Dothideomycetes</taxon>
        <taxon>Pleosporomycetidae</taxon>
        <taxon>Pleosporales</taxon>
        <taxon>Massarineae</taxon>
        <taxon>Periconiaceae</taxon>
        <taxon>Periconia</taxon>
    </lineage>
</organism>
<comment type="cofactor">
    <cofactor evidence="1 8">
        <name>heme</name>
        <dbReference type="ChEBI" id="CHEBI:30413"/>
    </cofactor>
</comment>
<name>A0A2V1D9N3_9PLEO</name>
<keyword evidence="11" id="KW-1185">Reference proteome</keyword>
<sequence>MELISILAGCFGLYLVTKVLYNLHFHPLARFRGPLLWRAFQFPSLAAMLGGKMPYKVKMLHDQYGSIVRIAPNELSIIDDRAWKDIFQNRDFLRPPQYGARPPGVHAHNLISAPADVHARFRKAFAPAFAEQNVASYEPLIRGYFNILVSKLAQKAPSTFDMVAWFNYTTFDIIGDLCWGESFNCLESGKGHAFISVLLHFKAASIATAIKYYPALDALMPYITPKSALTMLQNVFETGHQQIQRRVQEQANRNKVDILGHVLHYNKVTPPSMNLTQGEIEFNGLTMIIAGSETLTTVLCGALYHIVSNPSSYQTLATEIRSAFQTEDQITAASVKPLPYLDVVINEVLRLCPPIPDNMRRAVPKGGATVAGHHFPEGTVVGVSCWSMFQSSSHFSNPEKFSPERWIPNIKDQEQRHNIQSFFPFSLGPHGCIGKSLALLEVRLLLALLFFHFDFESPPGGFAWKWNEQNIYWTWEKRPLPITIKKRG</sequence>
<evidence type="ECO:0000256" key="8">
    <source>
        <dbReference type="PIRSR" id="PIRSR602401-1"/>
    </source>
</evidence>
<dbReference type="InterPro" id="IPR036396">
    <property type="entry name" value="Cyt_P450_sf"/>
</dbReference>
<dbReference type="GO" id="GO:0016705">
    <property type="term" value="F:oxidoreductase activity, acting on paired donors, with incorporation or reduction of molecular oxygen"/>
    <property type="evidence" value="ECO:0007669"/>
    <property type="project" value="InterPro"/>
</dbReference>